<evidence type="ECO:0000313" key="3">
    <source>
        <dbReference type="Proteomes" id="UP001165083"/>
    </source>
</evidence>
<name>A0A9W6WN96_9STRA</name>
<feature type="region of interest" description="Disordered" evidence="1">
    <location>
        <begin position="24"/>
        <end position="144"/>
    </location>
</feature>
<comment type="caution">
    <text evidence="2">The sequence shown here is derived from an EMBL/GenBank/DDBJ whole genome shotgun (WGS) entry which is preliminary data.</text>
</comment>
<dbReference type="AlphaFoldDB" id="A0A9W6WN96"/>
<reference evidence="2" key="1">
    <citation type="submission" date="2023-04" db="EMBL/GenBank/DDBJ databases">
        <title>Phytophthora lilii NBRC 32176.</title>
        <authorList>
            <person name="Ichikawa N."/>
            <person name="Sato H."/>
            <person name="Tonouchi N."/>
        </authorList>
    </citation>
    <scope>NUCLEOTIDE SEQUENCE</scope>
    <source>
        <strain evidence="2">NBRC 32176</strain>
    </source>
</reference>
<feature type="compositionally biased region" description="Low complexity" evidence="1">
    <location>
        <begin position="123"/>
        <end position="134"/>
    </location>
</feature>
<accession>A0A9W6WN96</accession>
<protein>
    <submittedName>
        <fullName evidence="2">Unnamed protein product</fullName>
    </submittedName>
</protein>
<organism evidence="2 3">
    <name type="scientific">Phytophthora lilii</name>
    <dbReference type="NCBI Taxonomy" id="2077276"/>
    <lineage>
        <taxon>Eukaryota</taxon>
        <taxon>Sar</taxon>
        <taxon>Stramenopiles</taxon>
        <taxon>Oomycota</taxon>
        <taxon>Peronosporomycetes</taxon>
        <taxon>Peronosporales</taxon>
        <taxon>Peronosporaceae</taxon>
        <taxon>Phytophthora</taxon>
    </lineage>
</organism>
<dbReference type="EMBL" id="BSXW01000065">
    <property type="protein sequence ID" value="GMF11130.1"/>
    <property type="molecule type" value="Genomic_DNA"/>
</dbReference>
<feature type="compositionally biased region" description="Polar residues" evidence="1">
    <location>
        <begin position="135"/>
        <end position="144"/>
    </location>
</feature>
<feature type="compositionally biased region" description="Polar residues" evidence="1">
    <location>
        <begin position="113"/>
        <end position="122"/>
    </location>
</feature>
<proteinExistence type="predicted"/>
<evidence type="ECO:0000313" key="2">
    <source>
        <dbReference type="EMBL" id="GMF11130.1"/>
    </source>
</evidence>
<dbReference type="Proteomes" id="UP001165083">
    <property type="component" value="Unassembled WGS sequence"/>
</dbReference>
<evidence type="ECO:0000256" key="1">
    <source>
        <dbReference type="SAM" id="MobiDB-lite"/>
    </source>
</evidence>
<gene>
    <name evidence="2" type="ORF">Plil01_000186800</name>
</gene>
<keyword evidence="3" id="KW-1185">Reference proteome</keyword>
<sequence>MMRRIGAVEERIMQFIMAKILEESEASSTPNNSDTLRRLRQYQGRREQRDSAAPTLAKLCGVEPPSTIKSDNNAQRSKDGKAVPEDDDDEDSEDPAKDVAVMHPDVFRLKFSAASTSDSGNGTPTTTATTSSPTRKNATIALNI</sequence>